<dbReference type="SUPFAM" id="SSF52540">
    <property type="entry name" value="P-loop containing nucleoside triphosphate hydrolases"/>
    <property type="match status" value="1"/>
</dbReference>
<dbReference type="GO" id="GO:0055085">
    <property type="term" value="P:transmembrane transport"/>
    <property type="evidence" value="ECO:0007669"/>
    <property type="project" value="UniProtKB-ARBA"/>
</dbReference>
<dbReference type="CDD" id="cd03257">
    <property type="entry name" value="ABC_NikE_OppD_transporters"/>
    <property type="match status" value="1"/>
</dbReference>
<gene>
    <name evidence="5" type="ORF">FBT96_17965</name>
</gene>
<evidence type="ECO:0000313" key="6">
    <source>
        <dbReference type="Proteomes" id="UP000310597"/>
    </source>
</evidence>
<dbReference type="RefSeq" id="WP_136909102.1">
    <property type="nucleotide sequence ID" value="NZ_SWJZ01000100.1"/>
</dbReference>
<reference evidence="5 6" key="1">
    <citation type="submission" date="2019-04" db="EMBL/GenBank/DDBJ databases">
        <title>Draft Whole-Genome sequence of the purple photosynthetic bacterium Rhodobacter capsulatus SP108 with an indigenous class A beta-lactamase.</title>
        <authorList>
            <person name="Robertson S."/>
            <person name="Meyer T.E."/>
            <person name="Kyndt J.A."/>
        </authorList>
    </citation>
    <scope>NUCLEOTIDE SEQUENCE [LARGE SCALE GENOMIC DNA]</scope>
    <source>
        <strain evidence="5 6">SP108</strain>
    </source>
</reference>
<keyword evidence="1" id="KW-0813">Transport</keyword>
<dbReference type="AlphaFoldDB" id="A0A4U1JLQ5"/>
<feature type="domain" description="ABC transporter" evidence="4">
    <location>
        <begin position="4"/>
        <end position="240"/>
    </location>
</feature>
<evidence type="ECO:0000256" key="1">
    <source>
        <dbReference type="ARBA" id="ARBA00022448"/>
    </source>
</evidence>
<keyword evidence="3 5" id="KW-0067">ATP-binding</keyword>
<dbReference type="InterPro" id="IPR027417">
    <property type="entry name" value="P-loop_NTPase"/>
</dbReference>
<keyword evidence="2" id="KW-0547">Nucleotide-binding</keyword>
<dbReference type="PANTHER" id="PTHR43776">
    <property type="entry name" value="TRANSPORT ATP-BINDING PROTEIN"/>
    <property type="match status" value="1"/>
</dbReference>
<dbReference type="SMART" id="SM00382">
    <property type="entry name" value="AAA"/>
    <property type="match status" value="1"/>
</dbReference>
<comment type="caution">
    <text evidence="5">The sequence shown here is derived from an EMBL/GenBank/DDBJ whole genome shotgun (WGS) entry which is preliminary data.</text>
</comment>
<dbReference type="InterPro" id="IPR003439">
    <property type="entry name" value="ABC_transporter-like_ATP-bd"/>
</dbReference>
<dbReference type="InterPro" id="IPR017871">
    <property type="entry name" value="ABC_transporter-like_CS"/>
</dbReference>
<organism evidence="5 6">
    <name type="scientific">Rhodobacter capsulatus</name>
    <name type="common">Rhodopseudomonas capsulata</name>
    <dbReference type="NCBI Taxonomy" id="1061"/>
    <lineage>
        <taxon>Bacteria</taxon>
        <taxon>Pseudomonadati</taxon>
        <taxon>Pseudomonadota</taxon>
        <taxon>Alphaproteobacteria</taxon>
        <taxon>Rhodobacterales</taxon>
        <taxon>Rhodobacter group</taxon>
        <taxon>Rhodobacter</taxon>
    </lineage>
</organism>
<dbReference type="Proteomes" id="UP000310597">
    <property type="component" value="Unassembled WGS sequence"/>
</dbReference>
<dbReference type="OrthoDB" id="8456289at2"/>
<dbReference type="Pfam" id="PF00005">
    <property type="entry name" value="ABC_tran"/>
    <property type="match status" value="1"/>
</dbReference>
<protein>
    <submittedName>
        <fullName evidence="5">ATP-binding cassette domain-containing protein</fullName>
    </submittedName>
</protein>
<dbReference type="PROSITE" id="PS00211">
    <property type="entry name" value="ABC_TRANSPORTER_1"/>
    <property type="match status" value="1"/>
</dbReference>
<evidence type="ECO:0000313" key="5">
    <source>
        <dbReference type="EMBL" id="TKD14563.1"/>
    </source>
</evidence>
<evidence type="ECO:0000256" key="3">
    <source>
        <dbReference type="ARBA" id="ARBA00022840"/>
    </source>
</evidence>
<dbReference type="GO" id="GO:0005524">
    <property type="term" value="F:ATP binding"/>
    <property type="evidence" value="ECO:0007669"/>
    <property type="project" value="UniProtKB-KW"/>
</dbReference>
<name>A0A4U1JLQ5_RHOCA</name>
<evidence type="ECO:0000259" key="4">
    <source>
        <dbReference type="PROSITE" id="PS50893"/>
    </source>
</evidence>
<dbReference type="Gene3D" id="3.40.50.300">
    <property type="entry name" value="P-loop containing nucleotide triphosphate hydrolases"/>
    <property type="match status" value="1"/>
</dbReference>
<evidence type="ECO:0000256" key="2">
    <source>
        <dbReference type="ARBA" id="ARBA00022741"/>
    </source>
</evidence>
<proteinExistence type="predicted"/>
<dbReference type="PROSITE" id="PS50893">
    <property type="entry name" value="ABC_TRANSPORTER_2"/>
    <property type="match status" value="1"/>
</dbReference>
<sequence>MSLLALEKVHFGYSRGTTVLRGVSLCVTQGQNLGIVGESGSGKSTLLRLLLGLAAPQAGRVLSAGHPLDRADRSNMQAHRRFVQPVFQDPYTSLDPRMTVRQILTEPLRALGLAADPEAEVLRALSAVRLLPEAADRRPRDFSGGQRQRIAIARALIARPKVLLADEPVSALDLSTRASIIDLFAALSHQLTLVLVSHDLAVIAALCPSLVVMEQGRIVEAGLTRQILDAPAHSYTRRLLASLPRLPR</sequence>
<accession>A0A4U1JLQ5</accession>
<dbReference type="EMBL" id="SWJZ01000100">
    <property type="protein sequence ID" value="TKD14563.1"/>
    <property type="molecule type" value="Genomic_DNA"/>
</dbReference>
<dbReference type="GO" id="GO:0016887">
    <property type="term" value="F:ATP hydrolysis activity"/>
    <property type="evidence" value="ECO:0007669"/>
    <property type="project" value="InterPro"/>
</dbReference>
<dbReference type="InterPro" id="IPR050319">
    <property type="entry name" value="ABC_transp_ATP-bind"/>
</dbReference>
<dbReference type="InterPro" id="IPR003593">
    <property type="entry name" value="AAA+_ATPase"/>
</dbReference>